<proteinExistence type="predicted"/>
<feature type="region of interest" description="Disordered" evidence="1">
    <location>
        <begin position="1"/>
        <end position="30"/>
    </location>
</feature>
<reference evidence="2" key="1">
    <citation type="submission" date="2023-03" db="EMBL/GenBank/DDBJ databases">
        <title>Draft genome sequence of a Mycolicibacterium mageritense strain H4_3_1 isolated from a hybrid biological-inorganic system reactor.</title>
        <authorList>
            <person name="Feng X."/>
            <person name="Kazama D."/>
            <person name="Sato K."/>
            <person name="Kobayashi H."/>
        </authorList>
    </citation>
    <scope>NUCLEOTIDE SEQUENCE</scope>
    <source>
        <strain evidence="2">H4_3_1</strain>
    </source>
</reference>
<dbReference type="EMBL" id="AP027452">
    <property type="protein sequence ID" value="BDY31402.1"/>
    <property type="molecule type" value="Genomic_DNA"/>
</dbReference>
<feature type="compositionally biased region" description="Acidic residues" evidence="1">
    <location>
        <begin position="92"/>
        <end position="108"/>
    </location>
</feature>
<evidence type="ECO:0000313" key="2">
    <source>
        <dbReference type="EMBL" id="BDY31402.1"/>
    </source>
</evidence>
<sequence length="108" mass="11692">MTSKRGYIRAVAPGENVEAPPNAADPSKPKVMSLDEAIQSGDYLEILRAQRRDIVKSLPDERGPAKAALHRQLALISKEIQALEARAKQEAAEDGDAGADEAWDEEAI</sequence>
<organism evidence="2 3">
    <name type="scientific">Mycolicibacterium mageritense</name>
    <name type="common">Mycobacterium mageritense</name>
    <dbReference type="NCBI Taxonomy" id="53462"/>
    <lineage>
        <taxon>Bacteria</taxon>
        <taxon>Bacillati</taxon>
        <taxon>Actinomycetota</taxon>
        <taxon>Actinomycetes</taxon>
        <taxon>Mycobacteriales</taxon>
        <taxon>Mycobacteriaceae</taxon>
        <taxon>Mycolicibacterium</taxon>
    </lineage>
</organism>
<evidence type="ECO:0000256" key="1">
    <source>
        <dbReference type="SAM" id="MobiDB-lite"/>
    </source>
</evidence>
<name>A0AAI8TZI7_MYCME</name>
<evidence type="ECO:0000313" key="3">
    <source>
        <dbReference type="Proteomes" id="UP001241092"/>
    </source>
</evidence>
<dbReference type="RefSeq" id="WP_286211770.1">
    <property type="nucleotide sequence ID" value="NZ_AP027452.1"/>
</dbReference>
<protein>
    <submittedName>
        <fullName evidence="2">Uncharacterized protein</fullName>
    </submittedName>
</protein>
<dbReference type="AlphaFoldDB" id="A0AAI8TZI7"/>
<dbReference type="Proteomes" id="UP001241092">
    <property type="component" value="Chromosome"/>
</dbReference>
<accession>A0AAI8TZI7</accession>
<gene>
    <name evidence="2" type="ORF">hbim_05354</name>
</gene>
<feature type="region of interest" description="Disordered" evidence="1">
    <location>
        <begin position="87"/>
        <end position="108"/>
    </location>
</feature>